<evidence type="ECO:0000313" key="2">
    <source>
        <dbReference type="Proteomes" id="UP001195483"/>
    </source>
</evidence>
<reference evidence="1" key="3">
    <citation type="submission" date="2023-05" db="EMBL/GenBank/DDBJ databases">
        <authorList>
            <person name="Smith C.H."/>
        </authorList>
    </citation>
    <scope>NUCLEOTIDE SEQUENCE</scope>
    <source>
        <strain evidence="1">CHS0354</strain>
        <tissue evidence="1">Mantle</tissue>
    </source>
</reference>
<dbReference type="EMBL" id="JAEAOA010000355">
    <property type="protein sequence ID" value="KAK3587537.1"/>
    <property type="molecule type" value="Genomic_DNA"/>
</dbReference>
<dbReference type="Proteomes" id="UP001195483">
    <property type="component" value="Unassembled WGS sequence"/>
</dbReference>
<dbReference type="AlphaFoldDB" id="A0AAE0VSH9"/>
<name>A0AAE0VSH9_9BIVA</name>
<keyword evidence="2" id="KW-1185">Reference proteome</keyword>
<comment type="caution">
    <text evidence="1">The sequence shown here is derived from an EMBL/GenBank/DDBJ whole genome shotgun (WGS) entry which is preliminary data.</text>
</comment>
<protein>
    <submittedName>
        <fullName evidence="1">Uncharacterized protein</fullName>
    </submittedName>
</protein>
<evidence type="ECO:0000313" key="1">
    <source>
        <dbReference type="EMBL" id="KAK3587537.1"/>
    </source>
</evidence>
<proteinExistence type="predicted"/>
<reference evidence="1" key="2">
    <citation type="journal article" date="2021" name="Genome Biol. Evol.">
        <title>Developing a high-quality reference genome for a parasitic bivalve with doubly uniparental inheritance (Bivalvia: Unionida).</title>
        <authorList>
            <person name="Smith C.H."/>
        </authorList>
    </citation>
    <scope>NUCLEOTIDE SEQUENCE</scope>
    <source>
        <strain evidence="1">CHS0354</strain>
        <tissue evidence="1">Mantle</tissue>
    </source>
</reference>
<gene>
    <name evidence="1" type="ORF">CHS0354_004823</name>
</gene>
<reference evidence="1" key="1">
    <citation type="journal article" date="2021" name="Genome Biol. Evol.">
        <title>A High-Quality Reference Genome for a Parasitic Bivalve with Doubly Uniparental Inheritance (Bivalvia: Unionida).</title>
        <authorList>
            <person name="Smith C.H."/>
        </authorList>
    </citation>
    <scope>NUCLEOTIDE SEQUENCE</scope>
    <source>
        <strain evidence="1">CHS0354</strain>
    </source>
</reference>
<sequence>MKKTQTERGMPRNLRKWNKRLLKWKVMEIRERISQLVQDYRKKDLRQAHVTKTKAFNFVCAVTCVCWKSLKYTTKHKLRTFSTPPFNWEKSSDLRHSPTKLEKTHLQRQTCKAKIRGGIFSQMT</sequence>
<organism evidence="1 2">
    <name type="scientific">Potamilus streckersoni</name>
    <dbReference type="NCBI Taxonomy" id="2493646"/>
    <lineage>
        <taxon>Eukaryota</taxon>
        <taxon>Metazoa</taxon>
        <taxon>Spiralia</taxon>
        <taxon>Lophotrochozoa</taxon>
        <taxon>Mollusca</taxon>
        <taxon>Bivalvia</taxon>
        <taxon>Autobranchia</taxon>
        <taxon>Heteroconchia</taxon>
        <taxon>Palaeoheterodonta</taxon>
        <taxon>Unionida</taxon>
        <taxon>Unionoidea</taxon>
        <taxon>Unionidae</taxon>
        <taxon>Ambleminae</taxon>
        <taxon>Lampsilini</taxon>
        <taxon>Potamilus</taxon>
    </lineage>
</organism>
<accession>A0AAE0VSH9</accession>